<dbReference type="Pfam" id="PF04324">
    <property type="entry name" value="Fer2_BFD"/>
    <property type="match status" value="1"/>
</dbReference>
<dbReference type="Proteomes" id="UP001596540">
    <property type="component" value="Unassembled WGS sequence"/>
</dbReference>
<comment type="cofactor">
    <cofactor evidence="2">
        <name>[4Fe-4S] cluster</name>
        <dbReference type="ChEBI" id="CHEBI:49883"/>
    </cofactor>
</comment>
<dbReference type="Pfam" id="PF07992">
    <property type="entry name" value="Pyr_redox_2"/>
    <property type="match status" value="1"/>
</dbReference>
<evidence type="ECO:0000256" key="7">
    <source>
        <dbReference type="ARBA" id="ARBA00022630"/>
    </source>
</evidence>
<dbReference type="SUPFAM" id="SSF51905">
    <property type="entry name" value="FAD/NAD(P)-binding domain"/>
    <property type="match status" value="2"/>
</dbReference>
<feature type="domain" description="NADH-rubredoxin oxidoreductase C-terminal" evidence="15">
    <location>
        <begin position="322"/>
        <end position="372"/>
    </location>
</feature>
<keyword evidence="17" id="KW-1185">Reference proteome</keyword>
<evidence type="ECO:0000256" key="3">
    <source>
        <dbReference type="ARBA" id="ARBA00001974"/>
    </source>
</evidence>
<keyword evidence="6" id="KW-0349">Heme</keyword>
<dbReference type="InterPro" id="IPR041575">
    <property type="entry name" value="Rubredoxin_C"/>
</dbReference>
<evidence type="ECO:0000256" key="10">
    <source>
        <dbReference type="ARBA" id="ARBA00023002"/>
    </source>
</evidence>
<keyword evidence="9" id="KW-0274">FAD</keyword>
<sequence length="477" mass="48802">MTQRPRHVVVIGNGMVGARFAEEVARRDPLGERIRVTVVGAEPEPAYNRVLLPKLLSGALDPSDILLPAADGPAVAVRTGVAATAFDPADRHVTLDDGATLHYDELVLATGSRAALPPVDGLTAAGGGPAPGVSTLRDLADCRRVLDHVRPGAPVAVLGGGLLGLEAARALDARGARVTVVEPAPRLMPRQLDDAAGEILAAALRRFGVGAITGRTAARWEPGQGLWLDDGRVVIASGVVVAAGVRPATELAVAAGLAVDRGVVVDDTLATSAPGVYAIGDCAQHPDGGAGLVQPGWDQARVLADLLTGAGPHARYRGGTVVTRLKADGVELTSLGEVNADAETLTLSDPHGRRYAKLSVRSERVVGAILLGFPDAAATITQLYDLAAPVPTDRIALLLGRALPEPAAGAATAGPALVCRCNGVTREQLSDAWRNGARTREALAKSTRATTGCGGCVRDVNALLAAWDDTAPVSVAG</sequence>
<feature type="domain" description="BFD-like [2Fe-2S]-binding" evidence="13">
    <location>
        <begin position="417"/>
        <end position="465"/>
    </location>
</feature>
<proteinExistence type="inferred from homology"/>
<evidence type="ECO:0000256" key="6">
    <source>
        <dbReference type="ARBA" id="ARBA00022617"/>
    </source>
</evidence>
<dbReference type="InterPro" id="IPR016156">
    <property type="entry name" value="FAD/NAD-linked_Rdtase_dimer_sf"/>
</dbReference>
<dbReference type="Gene3D" id="3.30.390.30">
    <property type="match status" value="1"/>
</dbReference>
<comment type="cofactor">
    <cofactor evidence="3">
        <name>FAD</name>
        <dbReference type="ChEBI" id="CHEBI:57692"/>
    </cofactor>
</comment>
<feature type="domain" description="FAD/NAD(P)-binding" evidence="14">
    <location>
        <begin position="7"/>
        <end position="298"/>
    </location>
</feature>
<reference evidence="17" key="1">
    <citation type="journal article" date="2019" name="Int. J. Syst. Evol. Microbiol.">
        <title>The Global Catalogue of Microorganisms (GCM) 10K type strain sequencing project: providing services to taxonomists for standard genome sequencing and annotation.</title>
        <authorList>
            <consortium name="The Broad Institute Genomics Platform"/>
            <consortium name="The Broad Institute Genome Sequencing Center for Infectious Disease"/>
            <person name="Wu L."/>
            <person name="Ma J."/>
        </authorList>
    </citation>
    <scope>NUCLEOTIDE SEQUENCE [LARGE SCALE GENOMIC DNA]</scope>
    <source>
        <strain evidence="17">CGMCC 4.7382</strain>
    </source>
</reference>
<name>A0ABW2KCH4_9ACTN</name>
<comment type="cofactor">
    <cofactor evidence="1">
        <name>siroheme</name>
        <dbReference type="ChEBI" id="CHEBI:60052"/>
    </cofactor>
</comment>
<dbReference type="InterPro" id="IPR036188">
    <property type="entry name" value="FAD/NAD-bd_sf"/>
</dbReference>
<dbReference type="PRINTS" id="PR00368">
    <property type="entry name" value="FADPNR"/>
</dbReference>
<evidence type="ECO:0000256" key="4">
    <source>
        <dbReference type="ARBA" id="ARBA00005096"/>
    </source>
</evidence>
<evidence type="ECO:0000256" key="1">
    <source>
        <dbReference type="ARBA" id="ARBA00001929"/>
    </source>
</evidence>
<dbReference type="PRINTS" id="PR00411">
    <property type="entry name" value="PNDRDTASEI"/>
</dbReference>
<dbReference type="PANTHER" id="PTHR43809:SF1">
    <property type="entry name" value="NITRITE REDUCTASE (NADH) LARGE SUBUNIT"/>
    <property type="match status" value="1"/>
</dbReference>
<dbReference type="RefSeq" id="WP_379869100.1">
    <property type="nucleotide sequence ID" value="NZ_JBHTBH010000002.1"/>
</dbReference>
<dbReference type="InterPro" id="IPR007419">
    <property type="entry name" value="BFD-like_2Fe2S-bd_dom"/>
</dbReference>
<evidence type="ECO:0000313" key="16">
    <source>
        <dbReference type="EMBL" id="MFC7326995.1"/>
    </source>
</evidence>
<evidence type="ECO:0000256" key="5">
    <source>
        <dbReference type="ARBA" id="ARBA00010429"/>
    </source>
</evidence>
<evidence type="ECO:0000256" key="2">
    <source>
        <dbReference type="ARBA" id="ARBA00001966"/>
    </source>
</evidence>
<evidence type="ECO:0000256" key="12">
    <source>
        <dbReference type="ARBA" id="ARBA00023014"/>
    </source>
</evidence>
<evidence type="ECO:0000259" key="15">
    <source>
        <dbReference type="Pfam" id="PF18267"/>
    </source>
</evidence>
<evidence type="ECO:0000256" key="11">
    <source>
        <dbReference type="ARBA" id="ARBA00023004"/>
    </source>
</evidence>
<gene>
    <name evidence="16" type="ORF">ACFQRF_04505</name>
</gene>
<comment type="similarity">
    <text evidence="5">Belongs to the nitrite and sulfite reductase 4Fe-4S domain family.</text>
</comment>
<keyword evidence="10" id="KW-0560">Oxidoreductase</keyword>
<keyword evidence="8" id="KW-0479">Metal-binding</keyword>
<keyword evidence="12" id="KW-0411">Iron-sulfur</keyword>
<evidence type="ECO:0000313" key="17">
    <source>
        <dbReference type="Proteomes" id="UP001596540"/>
    </source>
</evidence>
<evidence type="ECO:0000256" key="8">
    <source>
        <dbReference type="ARBA" id="ARBA00022723"/>
    </source>
</evidence>
<keyword evidence="7" id="KW-0285">Flavoprotein</keyword>
<comment type="caution">
    <text evidence="16">The sequence shown here is derived from an EMBL/GenBank/DDBJ whole genome shotgun (WGS) entry which is preliminary data.</text>
</comment>
<dbReference type="InterPro" id="IPR041854">
    <property type="entry name" value="BFD-like_2Fe2S-bd_dom_sf"/>
</dbReference>
<evidence type="ECO:0000259" key="13">
    <source>
        <dbReference type="Pfam" id="PF04324"/>
    </source>
</evidence>
<accession>A0ABW2KCH4</accession>
<comment type="pathway">
    <text evidence="4">Nitrogen metabolism; nitrate reduction (assimilation).</text>
</comment>
<dbReference type="InterPro" id="IPR052034">
    <property type="entry name" value="NasD-like"/>
</dbReference>
<dbReference type="PANTHER" id="PTHR43809">
    <property type="entry name" value="NITRITE REDUCTASE (NADH) LARGE SUBUNIT"/>
    <property type="match status" value="1"/>
</dbReference>
<protein>
    <submittedName>
        <fullName evidence="16">FAD-dependent oxidoreductase</fullName>
    </submittedName>
</protein>
<keyword evidence="11" id="KW-0408">Iron</keyword>
<evidence type="ECO:0000256" key="9">
    <source>
        <dbReference type="ARBA" id="ARBA00022827"/>
    </source>
</evidence>
<evidence type="ECO:0000259" key="14">
    <source>
        <dbReference type="Pfam" id="PF07992"/>
    </source>
</evidence>
<dbReference type="Gene3D" id="3.50.50.60">
    <property type="entry name" value="FAD/NAD(P)-binding domain"/>
    <property type="match status" value="2"/>
</dbReference>
<dbReference type="InterPro" id="IPR023753">
    <property type="entry name" value="FAD/NAD-binding_dom"/>
</dbReference>
<organism evidence="16 17">
    <name type="scientific">Marinactinospora rubrisoli</name>
    <dbReference type="NCBI Taxonomy" id="2715399"/>
    <lineage>
        <taxon>Bacteria</taxon>
        <taxon>Bacillati</taxon>
        <taxon>Actinomycetota</taxon>
        <taxon>Actinomycetes</taxon>
        <taxon>Streptosporangiales</taxon>
        <taxon>Nocardiopsidaceae</taxon>
        <taxon>Marinactinospora</taxon>
    </lineage>
</organism>
<dbReference type="Gene3D" id="1.10.10.1100">
    <property type="entry name" value="BFD-like [2Fe-2S]-binding domain"/>
    <property type="match status" value="1"/>
</dbReference>
<dbReference type="Pfam" id="PF18267">
    <property type="entry name" value="Rubredoxin_C"/>
    <property type="match status" value="1"/>
</dbReference>
<dbReference type="EMBL" id="JBHTBH010000002">
    <property type="protein sequence ID" value="MFC7326995.1"/>
    <property type="molecule type" value="Genomic_DNA"/>
</dbReference>